<dbReference type="GO" id="GO:0044458">
    <property type="term" value="P:motile cilium assembly"/>
    <property type="evidence" value="ECO:0007669"/>
    <property type="project" value="TreeGrafter"/>
</dbReference>
<evidence type="ECO:0000256" key="1">
    <source>
        <dbReference type="ARBA" id="ARBA00010449"/>
    </source>
</evidence>
<protein>
    <recommendedName>
        <fullName evidence="9">Dynein assembly factor 3, axonemal</fullName>
    </recommendedName>
</protein>
<sequence>MFWGKTQALDLLEEYEAIHTDLPDHVDILLVGCSDCRHVLKTIARKYRHKKVKVTFHVVESCMELIARQLMLLYVALQPQDALGLDQKTKIFMELYGNALIRPSVAKYLTSTASDLIQMVTDYDYMNRMMSCVSLDIKYKERDYMENLLKFWYSKDDFDICDSWERRLRKTLGARYDSRVGAFDWDLHMRFRNVGGRQVCNQEYRNFRTNGVAFSWLESEVSKPNRSLVCALIPNGVGFVHHGYLGDMQTGPFVAYGLDCEDEKYLHTSNGQNTYRATDVTERNLKQMFFEIQNQGEYRHQSTSDLKLGPVVMKQEKLVVDIKGLDFIPRSMKKCVDLEDDIRFASISRLEAMKYKETYFDLVYFGSAHLKYFDKDLVDKILRSDSLFLVEHELFVLDHRKKELEEFGDHVKGLIDGLDLTMLPFDPANDSYIKYTRKKQINP</sequence>
<name>A0A9N9X265_PHACE</name>
<comment type="subcellular location">
    <subcellularLocation>
        <location evidence="4">Dynein axonemal particle</location>
    </subcellularLocation>
</comment>
<reference evidence="7" key="1">
    <citation type="submission" date="2022-01" db="EMBL/GenBank/DDBJ databases">
        <authorList>
            <person name="King R."/>
        </authorList>
    </citation>
    <scope>NUCLEOTIDE SEQUENCE</scope>
</reference>
<keyword evidence="8" id="KW-1185">Reference proteome</keyword>
<dbReference type="InterPro" id="IPR027974">
    <property type="entry name" value="DUF4470"/>
</dbReference>
<dbReference type="InterPro" id="IPR039304">
    <property type="entry name" value="DNAAF3"/>
</dbReference>
<evidence type="ECO:0000256" key="4">
    <source>
        <dbReference type="ARBA" id="ARBA00024190"/>
    </source>
</evidence>
<evidence type="ECO:0000313" key="8">
    <source>
        <dbReference type="Proteomes" id="UP001153737"/>
    </source>
</evidence>
<evidence type="ECO:0008006" key="9">
    <source>
        <dbReference type="Google" id="ProtNLM"/>
    </source>
</evidence>
<comment type="similarity">
    <text evidence="1">Belongs to the DNAAF3 family.</text>
</comment>
<dbReference type="Pfam" id="PF14740">
    <property type="entry name" value="DUF4471"/>
    <property type="match status" value="1"/>
</dbReference>
<feature type="domain" description="DUF4470" evidence="5">
    <location>
        <begin position="2"/>
        <end position="101"/>
    </location>
</feature>
<dbReference type="Pfam" id="PF14737">
    <property type="entry name" value="DUF4470"/>
    <property type="match status" value="1"/>
</dbReference>
<dbReference type="InterPro" id="IPR028235">
    <property type="entry name" value="DNAAF3_C"/>
</dbReference>
<evidence type="ECO:0000259" key="5">
    <source>
        <dbReference type="Pfam" id="PF14737"/>
    </source>
</evidence>
<reference evidence="7" key="2">
    <citation type="submission" date="2022-10" db="EMBL/GenBank/DDBJ databases">
        <authorList>
            <consortium name="ENA_rothamsted_submissions"/>
            <consortium name="culmorum"/>
            <person name="King R."/>
        </authorList>
    </citation>
    <scope>NUCLEOTIDE SEQUENCE</scope>
</reference>
<dbReference type="EMBL" id="OU896721">
    <property type="protein sequence ID" value="CAG9817404.1"/>
    <property type="molecule type" value="Genomic_DNA"/>
</dbReference>
<gene>
    <name evidence="7" type="ORF">PHAECO_LOCUS5046</name>
</gene>
<proteinExistence type="inferred from homology"/>
<evidence type="ECO:0000256" key="3">
    <source>
        <dbReference type="ARBA" id="ARBA00022794"/>
    </source>
</evidence>
<feature type="domain" description="Dynein assembly factor 3 C-terminal" evidence="6">
    <location>
        <begin position="137"/>
        <end position="420"/>
    </location>
</feature>
<keyword evidence="3" id="KW-0970">Cilium biogenesis/degradation</keyword>
<organism evidence="7 8">
    <name type="scientific">Phaedon cochleariae</name>
    <name type="common">Mustard beetle</name>
    <dbReference type="NCBI Taxonomy" id="80249"/>
    <lineage>
        <taxon>Eukaryota</taxon>
        <taxon>Metazoa</taxon>
        <taxon>Ecdysozoa</taxon>
        <taxon>Arthropoda</taxon>
        <taxon>Hexapoda</taxon>
        <taxon>Insecta</taxon>
        <taxon>Pterygota</taxon>
        <taxon>Neoptera</taxon>
        <taxon>Endopterygota</taxon>
        <taxon>Coleoptera</taxon>
        <taxon>Polyphaga</taxon>
        <taxon>Cucujiformia</taxon>
        <taxon>Chrysomeloidea</taxon>
        <taxon>Chrysomelidae</taxon>
        <taxon>Chrysomelinae</taxon>
        <taxon>Chrysomelini</taxon>
        <taxon>Phaedon</taxon>
    </lineage>
</organism>
<evidence type="ECO:0000313" key="7">
    <source>
        <dbReference type="EMBL" id="CAG9817404.1"/>
    </source>
</evidence>
<evidence type="ECO:0000256" key="2">
    <source>
        <dbReference type="ARBA" id="ARBA00022490"/>
    </source>
</evidence>
<dbReference type="OrthoDB" id="538817at2759"/>
<dbReference type="GO" id="GO:0070286">
    <property type="term" value="P:axonemal dynein complex assembly"/>
    <property type="evidence" value="ECO:0007669"/>
    <property type="project" value="InterPro"/>
</dbReference>
<dbReference type="Proteomes" id="UP001153737">
    <property type="component" value="Chromosome 15"/>
</dbReference>
<accession>A0A9N9X265</accession>
<dbReference type="PANTHER" id="PTHR22118">
    <property type="entry name" value="DYNEIN ASSEMBLY FACTOR 3, AXONEMAL"/>
    <property type="match status" value="1"/>
</dbReference>
<evidence type="ECO:0000259" key="6">
    <source>
        <dbReference type="Pfam" id="PF14740"/>
    </source>
</evidence>
<dbReference type="GO" id="GO:0120293">
    <property type="term" value="C:dynein axonemal particle"/>
    <property type="evidence" value="ECO:0007669"/>
    <property type="project" value="UniProtKB-SubCell"/>
</dbReference>
<keyword evidence="2" id="KW-0963">Cytoplasm</keyword>
<dbReference type="AlphaFoldDB" id="A0A9N9X265"/>
<dbReference type="PANTHER" id="PTHR22118:SF14">
    <property type="entry name" value="DYNEIN AXONEMAL ASSEMBLY FACTOR 3"/>
    <property type="match status" value="1"/>
</dbReference>